<feature type="region of interest" description="Disordered" evidence="1">
    <location>
        <begin position="768"/>
        <end position="820"/>
    </location>
</feature>
<organism evidence="2 3">
    <name type="scientific">Labeo rohita</name>
    <name type="common">Indian major carp</name>
    <name type="synonym">Cyprinus rohita</name>
    <dbReference type="NCBI Taxonomy" id="84645"/>
    <lineage>
        <taxon>Eukaryota</taxon>
        <taxon>Metazoa</taxon>
        <taxon>Chordata</taxon>
        <taxon>Craniata</taxon>
        <taxon>Vertebrata</taxon>
        <taxon>Euteleostomi</taxon>
        <taxon>Actinopterygii</taxon>
        <taxon>Neopterygii</taxon>
        <taxon>Teleostei</taxon>
        <taxon>Ostariophysi</taxon>
        <taxon>Cypriniformes</taxon>
        <taxon>Cyprinidae</taxon>
        <taxon>Labeoninae</taxon>
        <taxon>Labeonini</taxon>
        <taxon>Labeo</taxon>
    </lineage>
</organism>
<sequence length="820" mass="89740">MFIPEIILFKLEQGNDPLEEYTEAFLEVASETSLPDDFLCHWYIQRLSSCALRKLSRNPPRGNLMTIVEWVLASNGSPLTVDYASTTPDPEHLSLGADRRVEYNAVPTADREPHPTTPMKPAPGATEPERFVDCCHLERSDQVREPAKIQLRRSAYGRLMGHLRETPLISAWKAGTLTAGTSAMEDGRTLGAEEAVYTNEEVIPELVNTDCIQEFPPTCPLMSHLPSASPVSPPPSSATAVEEPQSWPPSTSSWSEAPPWLLAPSSPPWPVSPSPSPGSFVPPALPWSVVVPPTPPYSAFPATPHHAVLLALLGSSFPSTSPQSSVAPAPSRSSGSTPPHRSPEPPVSLRPSGTSAPTVLCGSLSPLVDPPPSVPPRSVSATPLPASPWLLPPSAPPWVSIAMLWVLPLFSCSSPSSACSSLVILCPPCLRPPKDPPLGFKSQEVRQIFVSNVRDAFSVNGPQWVRNDMRVEAEDRTANYNVTLSRQLNFHRVSLCCNEDSESGSGLVIRKLQTKVNEEGPEFACSLSHSNWDLPLSKAHDVRQRPQGCGHDEQRPCCLVIRLCATPLYRNRPGLSAFNGAMCFNSWRQTDISTRIYEHSLVNYACKRQRYSECEREKCCEVLPLSALCTCGDTLSAFCFGSSVNRASQQCVCREIRRPKALMEDPLAANRTETISGGGLSTVSFRLKKIGPLKERKDGSYRSLLRPSPQRSPICGVCPRLAMMSGLDDATINSLFWIEANYSHPVDLPDTIGLSWREGILRCLESVRPQSRTSPLPHPEPSQPTPQLVEPEPEPTARARAEYDRAITNRSDSVRDCYGA</sequence>
<reference evidence="2 3" key="1">
    <citation type="submission" date="2022-01" db="EMBL/GenBank/DDBJ databases">
        <title>A high-quality chromosome-level genome assembly of rohu carp, Labeo rohita.</title>
        <authorList>
            <person name="Arick M.A. II"/>
            <person name="Hsu C.-Y."/>
            <person name="Magbanua Z."/>
            <person name="Pechanova O."/>
            <person name="Grover C."/>
            <person name="Miller E."/>
            <person name="Thrash A."/>
            <person name="Ezzel L."/>
            <person name="Alam S."/>
            <person name="Benzie J."/>
            <person name="Hamilton M."/>
            <person name="Karsi A."/>
            <person name="Lawrence M.L."/>
            <person name="Peterson D.G."/>
        </authorList>
    </citation>
    <scope>NUCLEOTIDE SEQUENCE [LARGE SCALE GENOMIC DNA]</scope>
    <source>
        <strain evidence="3">BAU-BD-2019</strain>
        <tissue evidence="2">Blood</tissue>
    </source>
</reference>
<dbReference type="Proteomes" id="UP000830375">
    <property type="component" value="Unassembled WGS sequence"/>
</dbReference>
<comment type="caution">
    <text evidence="2">The sequence shown here is derived from an EMBL/GenBank/DDBJ whole genome shotgun (WGS) entry which is preliminary data.</text>
</comment>
<evidence type="ECO:0000313" key="2">
    <source>
        <dbReference type="EMBL" id="KAI2651742.1"/>
    </source>
</evidence>
<feature type="compositionally biased region" description="Basic and acidic residues" evidence="1">
    <location>
        <begin position="795"/>
        <end position="820"/>
    </location>
</feature>
<gene>
    <name evidence="2" type="ORF">H4Q32_014490</name>
</gene>
<feature type="region of interest" description="Disordered" evidence="1">
    <location>
        <begin position="226"/>
        <end position="255"/>
    </location>
</feature>
<proteinExistence type="predicted"/>
<evidence type="ECO:0000256" key="1">
    <source>
        <dbReference type="SAM" id="MobiDB-lite"/>
    </source>
</evidence>
<keyword evidence="3" id="KW-1185">Reference proteome</keyword>
<name>A0ABQ8LM67_LABRO</name>
<feature type="region of interest" description="Disordered" evidence="1">
    <location>
        <begin position="321"/>
        <end position="362"/>
    </location>
</feature>
<accession>A0ABQ8LM67</accession>
<evidence type="ECO:0000313" key="3">
    <source>
        <dbReference type="Proteomes" id="UP000830375"/>
    </source>
</evidence>
<feature type="compositionally biased region" description="Low complexity" evidence="1">
    <location>
        <begin position="242"/>
        <end position="255"/>
    </location>
</feature>
<dbReference type="EMBL" id="JACTAM010000020">
    <property type="protein sequence ID" value="KAI2651742.1"/>
    <property type="molecule type" value="Genomic_DNA"/>
</dbReference>
<protein>
    <submittedName>
        <fullName evidence="2">Splicing factor 3B subunit 1</fullName>
    </submittedName>
</protein>